<dbReference type="InParanoid" id="T1FA52"/>
<dbReference type="OrthoDB" id="10067362at2759"/>
<dbReference type="PANTHER" id="PTHR37445">
    <property type="entry name" value="PROTEIN CBG24663"/>
    <property type="match status" value="1"/>
</dbReference>
<reference evidence="2" key="3">
    <citation type="submission" date="2015-06" db="UniProtKB">
        <authorList>
            <consortium name="EnsemblMetazoa"/>
        </authorList>
    </citation>
    <scope>IDENTIFICATION</scope>
</reference>
<accession>T1FA52</accession>
<name>T1FA52_HELRO</name>
<dbReference type="GeneID" id="20205701"/>
<evidence type="ECO:0000313" key="1">
    <source>
        <dbReference type="EMBL" id="ESO00252.1"/>
    </source>
</evidence>
<evidence type="ECO:0000313" key="2">
    <source>
        <dbReference type="EnsemblMetazoa" id="HelroP176110"/>
    </source>
</evidence>
<reference evidence="3" key="1">
    <citation type="submission" date="2012-12" db="EMBL/GenBank/DDBJ databases">
        <authorList>
            <person name="Hellsten U."/>
            <person name="Grimwood J."/>
            <person name="Chapman J.A."/>
            <person name="Shapiro H."/>
            <person name="Aerts A."/>
            <person name="Otillar R.P."/>
            <person name="Terry A.Y."/>
            <person name="Boore J.L."/>
            <person name="Simakov O."/>
            <person name="Marletaz F."/>
            <person name="Cho S.-J."/>
            <person name="Edsinger-Gonzales E."/>
            <person name="Havlak P."/>
            <person name="Kuo D.-H."/>
            <person name="Larsson T."/>
            <person name="Lv J."/>
            <person name="Arendt D."/>
            <person name="Savage R."/>
            <person name="Osoegawa K."/>
            <person name="de Jong P."/>
            <person name="Lindberg D.R."/>
            <person name="Seaver E.C."/>
            <person name="Weisblat D.A."/>
            <person name="Putnam N.H."/>
            <person name="Grigoriev I.V."/>
            <person name="Rokhsar D.S."/>
        </authorList>
    </citation>
    <scope>NUCLEOTIDE SEQUENCE</scope>
</reference>
<dbReference type="EMBL" id="AMQM01005549">
    <property type="status" value="NOT_ANNOTATED_CDS"/>
    <property type="molecule type" value="Genomic_DNA"/>
</dbReference>
<dbReference type="EnsemblMetazoa" id="HelroT176110">
    <property type="protein sequence ID" value="HelroP176110"/>
    <property type="gene ID" value="HelroG176110"/>
</dbReference>
<evidence type="ECO:0000313" key="3">
    <source>
        <dbReference type="Proteomes" id="UP000015101"/>
    </source>
</evidence>
<dbReference type="AlphaFoldDB" id="T1FA52"/>
<gene>
    <name evidence="2" type="primary">20205701</name>
    <name evidence="1" type="ORF">HELRODRAFT_176110</name>
</gene>
<dbReference type="KEGG" id="hro:HELRODRAFT_176110"/>
<dbReference type="HOGENOM" id="CLU_726237_0_0_1"/>
<protein>
    <submittedName>
        <fullName evidence="1 2">Uncharacterized protein</fullName>
    </submittedName>
</protein>
<dbReference type="CTD" id="20205701"/>
<dbReference type="Proteomes" id="UP000015101">
    <property type="component" value="Unassembled WGS sequence"/>
</dbReference>
<dbReference type="EMBL" id="KB096983">
    <property type="protein sequence ID" value="ESO00252.1"/>
    <property type="molecule type" value="Genomic_DNA"/>
</dbReference>
<organism evidence="2 3">
    <name type="scientific">Helobdella robusta</name>
    <name type="common">Californian leech</name>
    <dbReference type="NCBI Taxonomy" id="6412"/>
    <lineage>
        <taxon>Eukaryota</taxon>
        <taxon>Metazoa</taxon>
        <taxon>Spiralia</taxon>
        <taxon>Lophotrochozoa</taxon>
        <taxon>Annelida</taxon>
        <taxon>Clitellata</taxon>
        <taxon>Hirudinea</taxon>
        <taxon>Rhynchobdellida</taxon>
        <taxon>Glossiphoniidae</taxon>
        <taxon>Helobdella</taxon>
    </lineage>
</organism>
<proteinExistence type="predicted"/>
<reference evidence="1 3" key="2">
    <citation type="journal article" date="2013" name="Nature">
        <title>Insights into bilaterian evolution from three spiralian genomes.</title>
        <authorList>
            <person name="Simakov O."/>
            <person name="Marletaz F."/>
            <person name="Cho S.J."/>
            <person name="Edsinger-Gonzales E."/>
            <person name="Havlak P."/>
            <person name="Hellsten U."/>
            <person name="Kuo D.H."/>
            <person name="Larsson T."/>
            <person name="Lv J."/>
            <person name="Arendt D."/>
            <person name="Savage R."/>
            <person name="Osoegawa K."/>
            <person name="de Jong P."/>
            <person name="Grimwood J."/>
            <person name="Chapman J.A."/>
            <person name="Shapiro H."/>
            <person name="Aerts A."/>
            <person name="Otillar R.P."/>
            <person name="Terry A.Y."/>
            <person name="Boore J.L."/>
            <person name="Grigoriev I.V."/>
            <person name="Lindberg D.R."/>
            <person name="Seaver E.C."/>
            <person name="Weisblat D.A."/>
            <person name="Putnam N.H."/>
            <person name="Rokhsar D.S."/>
        </authorList>
    </citation>
    <scope>NUCLEOTIDE SEQUENCE</scope>
</reference>
<dbReference type="PANTHER" id="PTHR37445:SF3">
    <property type="entry name" value="ZINC FINGER PHD-TYPE DOMAIN-CONTAINING PROTEIN"/>
    <property type="match status" value="1"/>
</dbReference>
<keyword evidence="3" id="KW-1185">Reference proteome</keyword>
<dbReference type="RefSeq" id="XP_009021686.1">
    <property type="nucleotide sequence ID" value="XM_009023438.1"/>
</dbReference>
<sequence>MRIVYHNGGMKNHEGEYFGFCNVDNEFCTTIGTRQDIKTILESGDGVGRNGSVAAVEMETKRDACVRRKTIAIDKNCGRGLSSSTTAGNFKRAFINVGSTALTLFNKSLKCPVQRDTILSSPTLCASHNLRMIDVGNIGLSGYDIAQKMLMLGLWMHPGSLSLITLLEKGVDNDLFEFRIEESDSVTVCVSQTISANDASPDTEICSNSCVKIANNYNFVIFMYSLKTRDFQFYFESTFVTCVTITAVCKRFSVTGNSAENRRRRILTWKEIAKAFGPQNCCNHLNLMAWAVSKTTRKDCKCRGQPDECHLTRVLNADKVTEKDIVRITRLGKKEENSVRLILVKFENLMAKDNIMWNIYKTKSIDEEFKYIGISQDLTID</sequence>